<evidence type="ECO:0000313" key="2">
    <source>
        <dbReference type="Proteomes" id="UP001524383"/>
    </source>
</evidence>
<gene>
    <name evidence="1" type="ORF">FTO68_07440</name>
</gene>
<reference evidence="1 2" key="1">
    <citation type="submission" date="2019-08" db="EMBL/GenBank/DDBJ databases">
        <authorList>
            <person name="Chen S.-C."/>
            <person name="Lai M.-C."/>
            <person name="You Y.-T."/>
        </authorList>
    </citation>
    <scope>NUCLEOTIDE SEQUENCE [LARGE SCALE GENOMIC DNA]</scope>
    <source>
        <strain evidence="1 2">P2F9704a</strain>
    </source>
</reference>
<evidence type="ECO:0000313" key="1">
    <source>
        <dbReference type="EMBL" id="MCQ1538817.1"/>
    </source>
</evidence>
<dbReference type="AlphaFoldDB" id="A0ABD4TKK4"/>
<sequence length="101" mass="11604">MKERCVNNLGGKVIMMDAKPDEVNDYVRKNTAEQYEMVPDFEFRGLHILLPKPMLVGLKIKKKKIILPFTKLCPKYGTVLYEIDAEDGDFEAIRSGLKKVE</sequence>
<dbReference type="RefSeq" id="WP_255332768.1">
    <property type="nucleotide sequence ID" value="NZ_VOTZ01000014.1"/>
</dbReference>
<proteinExistence type="predicted"/>
<name>A0ABD4TKK4_9EURY</name>
<dbReference type="Pfam" id="PF08979">
    <property type="entry name" value="DUF1894"/>
    <property type="match status" value="1"/>
</dbReference>
<comment type="caution">
    <text evidence="1">The sequence shown here is derived from an EMBL/GenBank/DDBJ whole genome shotgun (WGS) entry which is preliminary data.</text>
</comment>
<organism evidence="1 2">
    <name type="scientific">Methanocalculus taiwanensis</name>
    <dbReference type="NCBI Taxonomy" id="106207"/>
    <lineage>
        <taxon>Archaea</taxon>
        <taxon>Methanobacteriati</taxon>
        <taxon>Methanobacteriota</taxon>
        <taxon>Stenosarchaea group</taxon>
        <taxon>Methanomicrobia</taxon>
        <taxon>Methanomicrobiales</taxon>
        <taxon>Methanocalculaceae</taxon>
        <taxon>Methanocalculus</taxon>
    </lineage>
</organism>
<dbReference type="InterPro" id="IPR012031">
    <property type="entry name" value="MTH0776-like"/>
</dbReference>
<dbReference type="Proteomes" id="UP001524383">
    <property type="component" value="Unassembled WGS sequence"/>
</dbReference>
<accession>A0ABD4TKK4</accession>
<keyword evidence="2" id="KW-1185">Reference proteome</keyword>
<protein>
    <submittedName>
        <fullName evidence="1">DUF1894 domain-containing protein</fullName>
    </submittedName>
</protein>
<dbReference type="EMBL" id="VOTZ01000014">
    <property type="protein sequence ID" value="MCQ1538817.1"/>
    <property type="molecule type" value="Genomic_DNA"/>
</dbReference>